<dbReference type="InterPro" id="IPR036526">
    <property type="entry name" value="C-N_Hydrolase_sf"/>
</dbReference>
<dbReference type="PANTHER" id="PTHR23088">
    <property type="entry name" value="NITRILASE-RELATED"/>
    <property type="match status" value="1"/>
</dbReference>
<dbReference type="PANTHER" id="PTHR23088:SF27">
    <property type="entry name" value="DEAMINATED GLUTATHIONE AMIDASE"/>
    <property type="match status" value="1"/>
</dbReference>
<dbReference type="AlphaFoldDB" id="A0A382S2P6"/>
<evidence type="ECO:0000313" key="3">
    <source>
        <dbReference type="EMBL" id="SVD04176.1"/>
    </source>
</evidence>
<dbReference type="InterPro" id="IPR003010">
    <property type="entry name" value="C-N_Hydrolase"/>
</dbReference>
<proteinExistence type="predicted"/>
<name>A0A382S2P6_9ZZZZ</name>
<dbReference type="InterPro" id="IPR045254">
    <property type="entry name" value="Nit1/2_C-N_Hydrolase"/>
</dbReference>
<dbReference type="SUPFAM" id="SSF56317">
    <property type="entry name" value="Carbon-nitrogen hydrolase"/>
    <property type="match status" value="1"/>
</dbReference>
<dbReference type="Pfam" id="PF00795">
    <property type="entry name" value="CN_hydrolase"/>
    <property type="match status" value="1"/>
</dbReference>
<feature type="non-terminal residue" evidence="3">
    <location>
        <position position="273"/>
    </location>
</feature>
<dbReference type="CDD" id="cd07572">
    <property type="entry name" value="nit"/>
    <property type="match status" value="1"/>
</dbReference>
<sequence length="273" mass="30637">MVSSFLAACIQLNSKRDIELNFTEILQLVDEALELGAEFITLPECTGMMEPNRKLLKEKTPYEQDHSVLIAIRERAMESGAWILIGSLAIRLPGNQIVNRSYLIDEKGEIAATYDKIHMFDVQLDDGQTYRESETYKPGTEAVLTELPWGRLGLTICYDVRFAYLYRTLAQNGARFITIPSAFTKVSGEAHWHVLQRARAIETGCYIISAAQCGDHAEGRQTYGHSLIVDPWGKILADGGEETGVIVARIDPHQVENARAKIPALSHDRRYKL</sequence>
<feature type="domain" description="CN hydrolase" evidence="2">
    <location>
        <begin position="5"/>
        <end position="252"/>
    </location>
</feature>
<dbReference type="Gene3D" id="3.60.110.10">
    <property type="entry name" value="Carbon-nitrogen hydrolase"/>
    <property type="match status" value="1"/>
</dbReference>
<dbReference type="EMBL" id="UINC01125982">
    <property type="protein sequence ID" value="SVD04176.1"/>
    <property type="molecule type" value="Genomic_DNA"/>
</dbReference>
<evidence type="ECO:0000259" key="2">
    <source>
        <dbReference type="PROSITE" id="PS50263"/>
    </source>
</evidence>
<reference evidence="3" key="1">
    <citation type="submission" date="2018-05" db="EMBL/GenBank/DDBJ databases">
        <authorList>
            <person name="Lanie J.A."/>
            <person name="Ng W.-L."/>
            <person name="Kazmierczak K.M."/>
            <person name="Andrzejewski T.M."/>
            <person name="Davidsen T.M."/>
            <person name="Wayne K.J."/>
            <person name="Tettelin H."/>
            <person name="Glass J.I."/>
            <person name="Rusch D."/>
            <person name="Podicherti R."/>
            <person name="Tsui H.-C.T."/>
            <person name="Winkler M.E."/>
        </authorList>
    </citation>
    <scope>NUCLEOTIDE SEQUENCE</scope>
</reference>
<evidence type="ECO:0000256" key="1">
    <source>
        <dbReference type="ARBA" id="ARBA00022801"/>
    </source>
</evidence>
<keyword evidence="1" id="KW-0378">Hydrolase</keyword>
<gene>
    <name evidence="3" type="ORF">METZ01_LOCUS357030</name>
</gene>
<protein>
    <recommendedName>
        <fullName evidence="2">CN hydrolase domain-containing protein</fullName>
    </recommendedName>
</protein>
<dbReference type="PROSITE" id="PS50263">
    <property type="entry name" value="CN_HYDROLASE"/>
    <property type="match status" value="1"/>
</dbReference>
<accession>A0A382S2P6</accession>
<organism evidence="3">
    <name type="scientific">marine metagenome</name>
    <dbReference type="NCBI Taxonomy" id="408172"/>
    <lineage>
        <taxon>unclassified sequences</taxon>
        <taxon>metagenomes</taxon>
        <taxon>ecological metagenomes</taxon>
    </lineage>
</organism>
<dbReference type="GO" id="GO:0016811">
    <property type="term" value="F:hydrolase activity, acting on carbon-nitrogen (but not peptide) bonds, in linear amides"/>
    <property type="evidence" value="ECO:0007669"/>
    <property type="project" value="InterPro"/>
</dbReference>